<evidence type="ECO:0000256" key="7">
    <source>
        <dbReference type="SAM" id="Phobius"/>
    </source>
</evidence>
<evidence type="ECO:0000313" key="10">
    <source>
        <dbReference type="Proteomes" id="UP000655366"/>
    </source>
</evidence>
<evidence type="ECO:0000256" key="5">
    <source>
        <dbReference type="ARBA" id="ARBA00023136"/>
    </source>
</evidence>
<comment type="subcellular location">
    <subcellularLocation>
        <location evidence="1">Cell membrane</location>
        <topology evidence="1">Multi-pass membrane protein</topology>
    </subcellularLocation>
</comment>
<sequence length="130" mass="14601">MVILPLAFLIYGLIDALRSDAADVRSLPKTAWVLIIIVLPLVGVALWLIFGRPDYAPQSNAYPKQPVAPDDDPDFLRNLETARRHRTEDERLRKLQADLEAREAKLREEKPDDDGARDGTNRQDKPGSAS</sequence>
<organism evidence="9 10">
    <name type="scientific">Arthrobacter terrae</name>
    <dbReference type="NCBI Taxonomy" id="2935737"/>
    <lineage>
        <taxon>Bacteria</taxon>
        <taxon>Bacillati</taxon>
        <taxon>Actinomycetota</taxon>
        <taxon>Actinomycetes</taxon>
        <taxon>Micrococcales</taxon>
        <taxon>Micrococcaceae</taxon>
        <taxon>Arthrobacter</taxon>
    </lineage>
</organism>
<keyword evidence="4 7" id="KW-1133">Transmembrane helix</keyword>
<comment type="caution">
    <text evidence="9">The sequence shown here is derived from an EMBL/GenBank/DDBJ whole genome shotgun (WGS) entry which is preliminary data.</text>
</comment>
<evidence type="ECO:0000313" key="9">
    <source>
        <dbReference type="EMBL" id="MBG0738127.1"/>
    </source>
</evidence>
<keyword evidence="3 7" id="KW-0812">Transmembrane</keyword>
<evidence type="ECO:0000256" key="4">
    <source>
        <dbReference type="ARBA" id="ARBA00022989"/>
    </source>
</evidence>
<feature type="domain" description="Cardiolipin synthase N-terminal" evidence="8">
    <location>
        <begin position="8"/>
        <end position="52"/>
    </location>
</feature>
<keyword evidence="5 7" id="KW-0472">Membrane</keyword>
<evidence type="ECO:0000256" key="2">
    <source>
        <dbReference type="ARBA" id="ARBA00022475"/>
    </source>
</evidence>
<name>A0A931CGG1_9MICC</name>
<dbReference type="EMBL" id="JADNYM010000002">
    <property type="protein sequence ID" value="MBG0738127.1"/>
    <property type="molecule type" value="Genomic_DNA"/>
</dbReference>
<reference evidence="9 10" key="1">
    <citation type="submission" date="2020-11" db="EMBL/GenBank/DDBJ databases">
        <title>Arthrobacter antarcticus sp. nov., isolated from Antarctic Soil.</title>
        <authorList>
            <person name="Li J."/>
        </authorList>
    </citation>
    <scope>NUCLEOTIDE SEQUENCE [LARGE SCALE GENOMIC DNA]</scope>
    <source>
        <strain evidence="9 10">Z1-20</strain>
    </source>
</reference>
<evidence type="ECO:0000256" key="6">
    <source>
        <dbReference type="SAM" id="MobiDB-lite"/>
    </source>
</evidence>
<feature type="transmembrane region" description="Helical" evidence="7">
    <location>
        <begin position="31"/>
        <end position="50"/>
    </location>
</feature>
<feature type="region of interest" description="Disordered" evidence="6">
    <location>
        <begin position="102"/>
        <end position="130"/>
    </location>
</feature>
<dbReference type="Proteomes" id="UP000655366">
    <property type="component" value="Unassembled WGS sequence"/>
</dbReference>
<dbReference type="InterPro" id="IPR027379">
    <property type="entry name" value="CLS_N"/>
</dbReference>
<protein>
    <submittedName>
        <fullName evidence="9">PLDc N-terminal domain-containing protein</fullName>
    </submittedName>
</protein>
<keyword evidence="10" id="KW-1185">Reference proteome</keyword>
<dbReference type="GO" id="GO:0005886">
    <property type="term" value="C:plasma membrane"/>
    <property type="evidence" value="ECO:0007669"/>
    <property type="project" value="UniProtKB-SubCell"/>
</dbReference>
<proteinExistence type="predicted"/>
<dbReference type="AlphaFoldDB" id="A0A931CGG1"/>
<keyword evidence="2" id="KW-1003">Cell membrane</keyword>
<evidence type="ECO:0000256" key="3">
    <source>
        <dbReference type="ARBA" id="ARBA00022692"/>
    </source>
</evidence>
<gene>
    <name evidence="9" type="ORF">IV500_01585</name>
</gene>
<evidence type="ECO:0000256" key="1">
    <source>
        <dbReference type="ARBA" id="ARBA00004651"/>
    </source>
</evidence>
<accession>A0A931CGG1</accession>
<dbReference type="Pfam" id="PF13396">
    <property type="entry name" value="PLDc_N"/>
    <property type="match status" value="1"/>
</dbReference>
<evidence type="ECO:0000259" key="8">
    <source>
        <dbReference type="Pfam" id="PF13396"/>
    </source>
</evidence>